<dbReference type="GO" id="GO:0020037">
    <property type="term" value="F:heme binding"/>
    <property type="evidence" value="ECO:0007669"/>
    <property type="project" value="InterPro"/>
</dbReference>
<dbReference type="SUPFAM" id="SSF55124">
    <property type="entry name" value="Nitrite/Sulfite reductase N-terminal domain-like"/>
    <property type="match status" value="2"/>
</dbReference>
<evidence type="ECO:0000313" key="10">
    <source>
        <dbReference type="Proteomes" id="UP000031866"/>
    </source>
</evidence>
<evidence type="ECO:0000256" key="6">
    <source>
        <dbReference type="ARBA" id="ARBA00023014"/>
    </source>
</evidence>
<keyword evidence="1" id="KW-0004">4Fe-4S</keyword>
<keyword evidence="5" id="KW-0408">Iron</keyword>
<dbReference type="Pfam" id="PF03460">
    <property type="entry name" value="NIR_SIR_ferr"/>
    <property type="match status" value="2"/>
</dbReference>
<dbReference type="GO" id="GO:0016491">
    <property type="term" value="F:oxidoreductase activity"/>
    <property type="evidence" value="ECO:0007669"/>
    <property type="project" value="UniProtKB-KW"/>
</dbReference>
<evidence type="ECO:0000256" key="4">
    <source>
        <dbReference type="ARBA" id="ARBA00023002"/>
    </source>
</evidence>
<evidence type="ECO:0000256" key="5">
    <source>
        <dbReference type="ARBA" id="ARBA00023004"/>
    </source>
</evidence>
<name>A0A0B5QH11_CLOBE</name>
<keyword evidence="2" id="KW-0349">Heme</keyword>
<evidence type="ECO:0000256" key="3">
    <source>
        <dbReference type="ARBA" id="ARBA00022723"/>
    </source>
</evidence>
<dbReference type="EMBL" id="CP010086">
    <property type="protein sequence ID" value="AJG97536.1"/>
    <property type="molecule type" value="Genomic_DNA"/>
</dbReference>
<feature type="domain" description="Nitrite/Sulfite reductase ferredoxin-like" evidence="8">
    <location>
        <begin position="302"/>
        <end position="365"/>
    </location>
</feature>
<protein>
    <submittedName>
        <fullName evidence="9">Ferredoxin--nitrite reductase</fullName>
    </submittedName>
</protein>
<dbReference type="InterPro" id="IPR045854">
    <property type="entry name" value="NO2/SO3_Rdtase_4Fe4S_sf"/>
</dbReference>
<keyword evidence="3" id="KW-0479">Metal-binding</keyword>
<evidence type="ECO:0000256" key="2">
    <source>
        <dbReference type="ARBA" id="ARBA00022617"/>
    </source>
</evidence>
<organism evidence="9 10">
    <name type="scientific">Clostridium beijerinckii</name>
    <name type="common">Clostridium MP</name>
    <dbReference type="NCBI Taxonomy" id="1520"/>
    <lineage>
        <taxon>Bacteria</taxon>
        <taxon>Bacillati</taxon>
        <taxon>Bacillota</taxon>
        <taxon>Clostridia</taxon>
        <taxon>Eubacteriales</taxon>
        <taxon>Clostridiaceae</taxon>
        <taxon>Clostridium</taxon>
    </lineage>
</organism>
<evidence type="ECO:0000313" key="9">
    <source>
        <dbReference type="EMBL" id="AJG97536.1"/>
    </source>
</evidence>
<keyword evidence="6" id="KW-0411">Iron-sulfur</keyword>
<dbReference type="GO" id="GO:0051539">
    <property type="term" value="F:4 iron, 4 sulfur cluster binding"/>
    <property type="evidence" value="ECO:0007669"/>
    <property type="project" value="UniProtKB-KW"/>
</dbReference>
<proteinExistence type="predicted"/>
<dbReference type="Proteomes" id="UP000031866">
    <property type="component" value="Chromosome"/>
</dbReference>
<feature type="domain" description="Nitrite/Sulfite reductase ferredoxin-like" evidence="8">
    <location>
        <begin position="44"/>
        <end position="104"/>
    </location>
</feature>
<reference evidence="10" key="1">
    <citation type="submission" date="2014-12" db="EMBL/GenBank/DDBJ databases">
        <title>Genome sequence of Clostridium beijerinckii strain 59B.</title>
        <authorList>
            <person name="Little G.T."/>
            <person name="Minton N.P."/>
        </authorList>
    </citation>
    <scope>NUCLEOTIDE SEQUENCE [LARGE SCALE GENOMIC DNA]</scope>
    <source>
        <strain evidence="10">59B</strain>
    </source>
</reference>
<dbReference type="GO" id="GO:0046872">
    <property type="term" value="F:metal ion binding"/>
    <property type="evidence" value="ECO:0007669"/>
    <property type="project" value="UniProtKB-KW"/>
</dbReference>
<dbReference type="InterPro" id="IPR036136">
    <property type="entry name" value="Nit/Sulf_reduc_fer-like_dom_sf"/>
</dbReference>
<dbReference type="RefSeq" id="WP_041894397.1">
    <property type="nucleotide sequence ID" value="NZ_CP010086.2"/>
</dbReference>
<evidence type="ECO:0000259" key="7">
    <source>
        <dbReference type="Pfam" id="PF01077"/>
    </source>
</evidence>
<dbReference type="OrthoDB" id="9803707at2"/>
<evidence type="ECO:0000256" key="1">
    <source>
        <dbReference type="ARBA" id="ARBA00022485"/>
    </source>
</evidence>
<dbReference type="InterPro" id="IPR005117">
    <property type="entry name" value="NiRdtase/SiRdtase_haem-b_fer"/>
</dbReference>
<dbReference type="InterPro" id="IPR006067">
    <property type="entry name" value="NO2/SO3_Rdtase_4Fe4S_dom"/>
</dbReference>
<dbReference type="AlphaFoldDB" id="A0A0B5QH11"/>
<sequence>MKELKEKLLIEIEEFRELGNKFLSGEVSIMDFKKVSGGMGVYSERNKKEFMIRLRIPSGISSFENMNWLCDIADKYNLDKFHLTTREAVQYHNLTIDQVCGIMKDGIDNDIYSRGGGGNFPRNVAMSPLSGVDKDEAFDVTPYALAVNKHFLSKITSYKFPRKFKVSFSSSDSDQGHCNVADLGFLATIKDNEKYFRVFMGGGIGRNPQVAVEYDELIKPSDVLYHIEAMTSLFIKEGNYEDRNKARIRYILERMGKEKFIEIYKEHLKYVLDNKELDLFVESKEITKEGKEIELTHSRSYSQKQKGLYSVYFHPIGGQISVKTLREILDKLKEVKDLEIRLTMTEGLYFRNLNGDEAKELLDLTQNIGGETALQQSVSCIGVPICQVGILESQKMLNNIINYFAEKGYNKDILPRVHISGCGNSCAVHEVVGIGLTGKRKKVGDAVADVFELHINGSFETGSARLGKVYGDLLASEIPEFLYELSLYIENKNMNFYEFVENNEEELLKIIEKYKK</sequence>
<accession>A0A0B5QH11</accession>
<dbReference type="KEGG" id="cbei:LF65_00913"/>
<dbReference type="Gene3D" id="3.90.480.10">
    <property type="entry name" value="Sulfite Reductase Hemoprotein,Domain 2"/>
    <property type="match status" value="1"/>
</dbReference>
<dbReference type="InterPro" id="IPR051329">
    <property type="entry name" value="NIR_SIR_4Fe-4S"/>
</dbReference>
<dbReference type="PANTHER" id="PTHR32439:SF9">
    <property type="entry name" value="BLR3264 PROTEIN"/>
    <property type="match status" value="1"/>
</dbReference>
<evidence type="ECO:0000259" key="8">
    <source>
        <dbReference type="Pfam" id="PF03460"/>
    </source>
</evidence>
<gene>
    <name evidence="9" type="ORF">LF65_00913</name>
</gene>
<dbReference type="SUPFAM" id="SSF56014">
    <property type="entry name" value="Nitrite and sulphite reductase 4Fe-4S domain-like"/>
    <property type="match status" value="2"/>
</dbReference>
<dbReference type="STRING" id="1520.LF65_00913"/>
<feature type="domain" description="Nitrite/sulphite reductase 4Fe-4S" evidence="7">
    <location>
        <begin position="118"/>
        <end position="269"/>
    </location>
</feature>
<dbReference type="Pfam" id="PF01077">
    <property type="entry name" value="NIR_SIR"/>
    <property type="match status" value="1"/>
</dbReference>
<keyword evidence="4" id="KW-0560">Oxidoreductase</keyword>
<dbReference type="PANTHER" id="PTHR32439">
    <property type="entry name" value="FERREDOXIN--NITRITE REDUCTASE, CHLOROPLASTIC"/>
    <property type="match status" value="1"/>
</dbReference>
<dbReference type="Gene3D" id="3.30.413.10">
    <property type="entry name" value="Sulfite Reductase Hemoprotein, domain 1"/>
    <property type="match status" value="2"/>
</dbReference>